<name>A0A6A7B4X7_9PLEO</name>
<gene>
    <name evidence="2" type="ORF">T440DRAFT_479897</name>
</gene>
<keyword evidence="3" id="KW-1185">Reference proteome</keyword>
<dbReference type="AlphaFoldDB" id="A0A6A7B4X7"/>
<feature type="region of interest" description="Disordered" evidence="1">
    <location>
        <begin position="11"/>
        <end position="32"/>
    </location>
</feature>
<sequence>MHLIPHFITRPIRPGAPMKRPASPTPAAASSISSLHAIKKTKVLGSSPTRADLPTIIDLTSDDELSVAVPAHNAVSNEEEEDSSDDEWGVPVRAPKFVINKEDAMPSDEVDSGITFHPNSWPPLPAGANRTQWEMDFRNAKNQIKESRSICEAYARALAHIEMIKGKYGMQAPKPCEHAESAGVSSLIYHPLCYDWHME</sequence>
<feature type="compositionally biased region" description="Low complexity" evidence="1">
    <location>
        <begin position="21"/>
        <end position="32"/>
    </location>
</feature>
<evidence type="ECO:0000313" key="2">
    <source>
        <dbReference type="EMBL" id="KAF2849737.1"/>
    </source>
</evidence>
<organism evidence="2 3">
    <name type="scientific">Plenodomus tracheiphilus IPT5</name>
    <dbReference type="NCBI Taxonomy" id="1408161"/>
    <lineage>
        <taxon>Eukaryota</taxon>
        <taxon>Fungi</taxon>
        <taxon>Dikarya</taxon>
        <taxon>Ascomycota</taxon>
        <taxon>Pezizomycotina</taxon>
        <taxon>Dothideomycetes</taxon>
        <taxon>Pleosporomycetidae</taxon>
        <taxon>Pleosporales</taxon>
        <taxon>Pleosporineae</taxon>
        <taxon>Leptosphaeriaceae</taxon>
        <taxon>Plenodomus</taxon>
    </lineage>
</organism>
<dbReference type="Proteomes" id="UP000799423">
    <property type="component" value="Unassembled WGS sequence"/>
</dbReference>
<evidence type="ECO:0000256" key="1">
    <source>
        <dbReference type="SAM" id="MobiDB-lite"/>
    </source>
</evidence>
<evidence type="ECO:0000313" key="3">
    <source>
        <dbReference type="Proteomes" id="UP000799423"/>
    </source>
</evidence>
<dbReference type="OrthoDB" id="3799507at2759"/>
<proteinExistence type="predicted"/>
<protein>
    <submittedName>
        <fullName evidence="2">Uncharacterized protein</fullName>
    </submittedName>
</protein>
<dbReference type="EMBL" id="MU006310">
    <property type="protein sequence ID" value="KAF2849737.1"/>
    <property type="molecule type" value="Genomic_DNA"/>
</dbReference>
<reference evidence="2" key="1">
    <citation type="submission" date="2020-01" db="EMBL/GenBank/DDBJ databases">
        <authorList>
            <consortium name="DOE Joint Genome Institute"/>
            <person name="Haridas S."/>
            <person name="Albert R."/>
            <person name="Binder M."/>
            <person name="Bloem J."/>
            <person name="Labutti K."/>
            <person name="Salamov A."/>
            <person name="Andreopoulos B."/>
            <person name="Baker S.E."/>
            <person name="Barry K."/>
            <person name="Bills G."/>
            <person name="Bluhm B.H."/>
            <person name="Cannon C."/>
            <person name="Castanera R."/>
            <person name="Culley D.E."/>
            <person name="Daum C."/>
            <person name="Ezra D."/>
            <person name="Gonzalez J.B."/>
            <person name="Henrissat B."/>
            <person name="Kuo A."/>
            <person name="Liang C."/>
            <person name="Lipzen A."/>
            <person name="Lutzoni F."/>
            <person name="Magnuson J."/>
            <person name="Mondo S."/>
            <person name="Nolan M."/>
            <person name="Ohm R."/>
            <person name="Pangilinan J."/>
            <person name="Park H.-J."/>
            <person name="Ramirez L."/>
            <person name="Alfaro M."/>
            <person name="Sun H."/>
            <person name="Tritt A."/>
            <person name="Yoshinaga Y."/>
            <person name="Zwiers L.-H."/>
            <person name="Turgeon B.G."/>
            <person name="Goodwin S.B."/>
            <person name="Spatafora J.W."/>
            <person name="Crous P.W."/>
            <person name="Grigoriev I.V."/>
        </authorList>
    </citation>
    <scope>NUCLEOTIDE SEQUENCE</scope>
    <source>
        <strain evidence="2">IPT5</strain>
    </source>
</reference>
<accession>A0A6A7B4X7</accession>